<dbReference type="Pfam" id="PF01263">
    <property type="entry name" value="Aldose_epim"/>
    <property type="match status" value="1"/>
</dbReference>
<dbReference type="Proteomes" id="UP001596037">
    <property type="component" value="Unassembled WGS sequence"/>
</dbReference>
<evidence type="ECO:0000256" key="3">
    <source>
        <dbReference type="ARBA" id="ARBA00023235"/>
    </source>
</evidence>
<evidence type="ECO:0000256" key="2">
    <source>
        <dbReference type="ARBA" id="ARBA00006206"/>
    </source>
</evidence>
<dbReference type="InterPro" id="IPR011013">
    <property type="entry name" value="Gal_mutarotase_sf_dom"/>
</dbReference>
<evidence type="ECO:0000313" key="7">
    <source>
        <dbReference type="Proteomes" id="UP001596037"/>
    </source>
</evidence>
<dbReference type="EMBL" id="JBHSMF010000006">
    <property type="protein sequence ID" value="MFC5497321.1"/>
    <property type="molecule type" value="Genomic_DNA"/>
</dbReference>
<dbReference type="InterPro" id="IPR015443">
    <property type="entry name" value="Aldose_1-epimerase"/>
</dbReference>
<dbReference type="InterPro" id="IPR014718">
    <property type="entry name" value="GH-type_carb-bd"/>
</dbReference>
<sequence>MSPPQPVREFMLDNGAGMSLTAINRGGIVTSLRVPDRHGRSANVVLGLATPGDYTRPHPHLGTIVGRYANRIARGRFALAGQDVQLTLNDGANTLHGGPQGFGTRWWEITPLPAAADGSVALELRLASEDGDQGFPGRLAVRVQYTLTPRNEWRVDYEARCDRATVVNLSHHDYFNLAGGGSILGHLLTIAASRYCTVDAGLIPLELAGVDGTPFDFRRPRPIGERICEPHPQLLRARGYDHNWVLDEAAGLHFAARLEDPQTGRAMEILTTEPGLQFYSGNFLDGTLAGANGQAIRQGDGLCLETQHFPDSPNRPDFPSTVLHPGQLYASTTVHRFTCA</sequence>
<name>A0ABW0NBH7_9BURK</name>
<dbReference type="RefSeq" id="WP_376849353.1">
    <property type="nucleotide sequence ID" value="NZ_JBHSMF010000006.1"/>
</dbReference>
<dbReference type="CDD" id="cd09019">
    <property type="entry name" value="galactose_mutarotase_like"/>
    <property type="match status" value="1"/>
</dbReference>
<dbReference type="InterPro" id="IPR008183">
    <property type="entry name" value="Aldose_1/G6P_1-epimerase"/>
</dbReference>
<comment type="pathway">
    <text evidence="1 5">Carbohydrate metabolism; hexose metabolism.</text>
</comment>
<accession>A0ABW0NBH7</accession>
<comment type="catalytic activity">
    <reaction evidence="5">
        <text>alpha-D-glucose = beta-D-glucose</text>
        <dbReference type="Rhea" id="RHEA:10264"/>
        <dbReference type="ChEBI" id="CHEBI:15903"/>
        <dbReference type="ChEBI" id="CHEBI:17925"/>
        <dbReference type="EC" id="5.1.3.3"/>
    </reaction>
</comment>
<dbReference type="EC" id="5.1.3.3" evidence="5"/>
<evidence type="ECO:0000256" key="4">
    <source>
        <dbReference type="ARBA" id="ARBA00023277"/>
    </source>
</evidence>
<dbReference type="Gene3D" id="2.70.98.10">
    <property type="match status" value="1"/>
</dbReference>
<dbReference type="PANTHER" id="PTHR10091:SF0">
    <property type="entry name" value="GALACTOSE MUTAROTASE"/>
    <property type="match status" value="1"/>
</dbReference>
<organism evidence="6 7">
    <name type="scientific">Caenimonas terrae</name>
    <dbReference type="NCBI Taxonomy" id="696074"/>
    <lineage>
        <taxon>Bacteria</taxon>
        <taxon>Pseudomonadati</taxon>
        <taxon>Pseudomonadota</taxon>
        <taxon>Betaproteobacteria</taxon>
        <taxon>Burkholderiales</taxon>
        <taxon>Comamonadaceae</taxon>
        <taxon>Caenimonas</taxon>
    </lineage>
</organism>
<keyword evidence="4 5" id="KW-0119">Carbohydrate metabolism</keyword>
<dbReference type="GO" id="GO:0016853">
    <property type="term" value="F:isomerase activity"/>
    <property type="evidence" value="ECO:0007669"/>
    <property type="project" value="UniProtKB-KW"/>
</dbReference>
<dbReference type="PIRSF" id="PIRSF005096">
    <property type="entry name" value="GALM"/>
    <property type="match status" value="1"/>
</dbReference>
<dbReference type="SUPFAM" id="SSF74650">
    <property type="entry name" value="Galactose mutarotase-like"/>
    <property type="match status" value="1"/>
</dbReference>
<comment type="caution">
    <text evidence="6">The sequence shown here is derived from an EMBL/GenBank/DDBJ whole genome shotgun (WGS) entry which is preliminary data.</text>
</comment>
<dbReference type="PANTHER" id="PTHR10091">
    <property type="entry name" value="ALDOSE-1-EPIMERASE"/>
    <property type="match status" value="1"/>
</dbReference>
<comment type="similarity">
    <text evidence="2 5">Belongs to the aldose epimerase family.</text>
</comment>
<evidence type="ECO:0000256" key="5">
    <source>
        <dbReference type="PIRNR" id="PIRNR005096"/>
    </source>
</evidence>
<keyword evidence="3 5" id="KW-0413">Isomerase</keyword>
<dbReference type="InterPro" id="IPR047215">
    <property type="entry name" value="Galactose_mutarotase-like"/>
</dbReference>
<keyword evidence="7" id="KW-1185">Reference proteome</keyword>
<proteinExistence type="inferred from homology"/>
<dbReference type="NCBIfam" id="NF008277">
    <property type="entry name" value="PRK11055.1"/>
    <property type="match status" value="1"/>
</dbReference>
<evidence type="ECO:0000256" key="1">
    <source>
        <dbReference type="ARBA" id="ARBA00005028"/>
    </source>
</evidence>
<protein>
    <recommendedName>
        <fullName evidence="5">Aldose 1-epimerase</fullName>
        <ecNumber evidence="5">5.1.3.3</ecNumber>
    </recommendedName>
</protein>
<reference evidence="7" key="1">
    <citation type="journal article" date="2019" name="Int. J. Syst. Evol. Microbiol.">
        <title>The Global Catalogue of Microorganisms (GCM) 10K type strain sequencing project: providing services to taxonomists for standard genome sequencing and annotation.</title>
        <authorList>
            <consortium name="The Broad Institute Genomics Platform"/>
            <consortium name="The Broad Institute Genome Sequencing Center for Infectious Disease"/>
            <person name="Wu L."/>
            <person name="Ma J."/>
        </authorList>
    </citation>
    <scope>NUCLEOTIDE SEQUENCE [LARGE SCALE GENOMIC DNA]</scope>
    <source>
        <strain evidence="7">CCUG 57401</strain>
    </source>
</reference>
<gene>
    <name evidence="6" type="ORF">ACFPOE_07240</name>
</gene>
<evidence type="ECO:0000313" key="6">
    <source>
        <dbReference type="EMBL" id="MFC5497321.1"/>
    </source>
</evidence>